<proteinExistence type="predicted"/>
<organism evidence="2 3">
    <name type="scientific">Alosa alosa</name>
    <name type="common">allis shad</name>
    <dbReference type="NCBI Taxonomy" id="278164"/>
    <lineage>
        <taxon>Eukaryota</taxon>
        <taxon>Metazoa</taxon>
        <taxon>Chordata</taxon>
        <taxon>Craniata</taxon>
        <taxon>Vertebrata</taxon>
        <taxon>Euteleostomi</taxon>
        <taxon>Actinopterygii</taxon>
        <taxon>Neopterygii</taxon>
        <taxon>Teleostei</taxon>
        <taxon>Clupei</taxon>
        <taxon>Clupeiformes</taxon>
        <taxon>Clupeoidei</taxon>
        <taxon>Clupeidae</taxon>
        <taxon>Alosa</taxon>
    </lineage>
</organism>
<feature type="region of interest" description="Disordered" evidence="1">
    <location>
        <begin position="53"/>
        <end position="76"/>
    </location>
</feature>
<dbReference type="AlphaFoldDB" id="A0AAV6GRU8"/>
<evidence type="ECO:0000313" key="3">
    <source>
        <dbReference type="Proteomes" id="UP000823561"/>
    </source>
</evidence>
<protein>
    <submittedName>
        <fullName evidence="2">Uncharacterized protein</fullName>
    </submittedName>
</protein>
<sequence length="123" mass="14143">MSGFTESTPLPMPVKEIKEEEFDDFLQEYMFADQEVKGNLGLDYDCKTETHTSPTFNCKEEQSPVMEIKQEEESDLKEDCQKDSFCKGEMRHTGEKCSDVERPSVVCESYGNTKGFTEENIEL</sequence>
<keyword evidence="3" id="KW-1185">Reference proteome</keyword>
<dbReference type="Proteomes" id="UP000823561">
    <property type="component" value="Chromosome 7"/>
</dbReference>
<comment type="caution">
    <text evidence="2">The sequence shown here is derived from an EMBL/GenBank/DDBJ whole genome shotgun (WGS) entry which is preliminary data.</text>
</comment>
<evidence type="ECO:0000313" key="2">
    <source>
        <dbReference type="EMBL" id="KAG5277849.1"/>
    </source>
</evidence>
<name>A0AAV6GRU8_9TELE</name>
<gene>
    <name evidence="2" type="ORF">AALO_G00092060</name>
</gene>
<dbReference type="EMBL" id="JADWDJ010000007">
    <property type="protein sequence ID" value="KAG5277849.1"/>
    <property type="molecule type" value="Genomic_DNA"/>
</dbReference>
<reference evidence="2" key="1">
    <citation type="submission" date="2020-10" db="EMBL/GenBank/DDBJ databases">
        <title>Chromosome-scale genome assembly of the Allis shad, Alosa alosa.</title>
        <authorList>
            <person name="Margot Z."/>
            <person name="Christophe K."/>
            <person name="Cabau C."/>
            <person name="Louis A."/>
            <person name="Berthelot C."/>
            <person name="Parey E."/>
            <person name="Roest Crollius H."/>
            <person name="Montfort J."/>
            <person name="Robinson-Rechavi M."/>
            <person name="Bucao C."/>
            <person name="Bouchez O."/>
            <person name="Gislard M."/>
            <person name="Lluch J."/>
            <person name="Milhes M."/>
            <person name="Lampietro C."/>
            <person name="Lopez Roques C."/>
            <person name="Donnadieu C."/>
            <person name="Braasch I."/>
            <person name="Desvignes T."/>
            <person name="Postlethwait J."/>
            <person name="Bobe J."/>
            <person name="Guiguen Y."/>
        </authorList>
    </citation>
    <scope>NUCLEOTIDE SEQUENCE</scope>
    <source>
        <strain evidence="2">M-15738</strain>
        <tissue evidence="2">Blood</tissue>
    </source>
</reference>
<evidence type="ECO:0000256" key="1">
    <source>
        <dbReference type="SAM" id="MobiDB-lite"/>
    </source>
</evidence>
<accession>A0AAV6GRU8</accession>